<evidence type="ECO:0000313" key="2">
    <source>
        <dbReference type="EMBL" id="MBW74861.1"/>
    </source>
</evidence>
<dbReference type="EMBL" id="GGFL01010683">
    <property type="protein sequence ID" value="MBW74861.1"/>
    <property type="molecule type" value="Transcribed_RNA"/>
</dbReference>
<reference evidence="2" key="1">
    <citation type="submission" date="2018-01" db="EMBL/GenBank/DDBJ databases">
        <title>An insight into the sialome of Amazonian anophelines.</title>
        <authorList>
            <person name="Ribeiro J.M."/>
            <person name="Scarpassa V."/>
            <person name="Calvo E."/>
        </authorList>
    </citation>
    <scope>NUCLEOTIDE SEQUENCE</scope>
</reference>
<proteinExistence type="predicted"/>
<protein>
    <submittedName>
        <fullName evidence="2">Putative secreted protein</fullName>
    </submittedName>
</protein>
<evidence type="ECO:0000256" key="1">
    <source>
        <dbReference type="SAM" id="SignalP"/>
    </source>
</evidence>
<organism evidence="2">
    <name type="scientific">Anopheles darlingi</name>
    <name type="common">Mosquito</name>
    <dbReference type="NCBI Taxonomy" id="43151"/>
    <lineage>
        <taxon>Eukaryota</taxon>
        <taxon>Metazoa</taxon>
        <taxon>Ecdysozoa</taxon>
        <taxon>Arthropoda</taxon>
        <taxon>Hexapoda</taxon>
        <taxon>Insecta</taxon>
        <taxon>Pterygota</taxon>
        <taxon>Neoptera</taxon>
        <taxon>Endopterygota</taxon>
        <taxon>Diptera</taxon>
        <taxon>Nematocera</taxon>
        <taxon>Culicoidea</taxon>
        <taxon>Culicidae</taxon>
        <taxon>Anophelinae</taxon>
        <taxon>Anopheles</taxon>
    </lineage>
</organism>
<feature type="chain" id="PRO_5014856896" evidence="1">
    <location>
        <begin position="20"/>
        <end position="71"/>
    </location>
</feature>
<keyword evidence="1" id="KW-0732">Signal</keyword>
<feature type="signal peptide" evidence="1">
    <location>
        <begin position="1"/>
        <end position="19"/>
    </location>
</feature>
<accession>A0A2M4DBL0</accession>
<sequence length="71" mass="8723">MEIYYFSCFFFFFWSLCSSLEKERRFVSILIHFKFPLHLWYFVKRRDAAPAPTVRMRTLSGKQFCVHYPAK</sequence>
<dbReference type="AlphaFoldDB" id="A0A2M4DBL0"/>
<name>A0A2M4DBL0_ANODA</name>